<dbReference type="PANTHER" id="PTHR12110:SF53">
    <property type="entry name" value="BLR5974 PROTEIN"/>
    <property type="match status" value="1"/>
</dbReference>
<feature type="domain" description="Xylose isomerase-like TIM barrel" evidence="1">
    <location>
        <begin position="51"/>
        <end position="198"/>
    </location>
</feature>
<gene>
    <name evidence="2" type="ORF">FB550_101515</name>
</gene>
<accession>A0A561DYN7</accession>
<evidence type="ECO:0000313" key="3">
    <source>
        <dbReference type="Proteomes" id="UP000319671"/>
    </source>
</evidence>
<dbReference type="Gene3D" id="3.20.20.150">
    <property type="entry name" value="Divalent-metal-dependent TIM barrel enzymes"/>
    <property type="match status" value="1"/>
</dbReference>
<dbReference type="EMBL" id="VIVN01000001">
    <property type="protein sequence ID" value="TWE08489.1"/>
    <property type="molecule type" value="Genomic_DNA"/>
</dbReference>
<dbReference type="InterPro" id="IPR013022">
    <property type="entry name" value="Xyl_isomerase-like_TIM-brl"/>
</dbReference>
<reference evidence="2 3" key="1">
    <citation type="submission" date="2019-06" db="EMBL/GenBank/DDBJ databases">
        <title>Sorghum-associated microbial communities from plants grown in Nebraska, USA.</title>
        <authorList>
            <person name="Schachtman D."/>
        </authorList>
    </citation>
    <scope>NUCLEOTIDE SEQUENCE [LARGE SCALE GENOMIC DNA]</scope>
    <source>
        <strain evidence="2 3">2482</strain>
    </source>
</reference>
<comment type="caution">
    <text evidence="2">The sequence shown here is derived from an EMBL/GenBank/DDBJ whole genome shotgun (WGS) entry which is preliminary data.</text>
</comment>
<dbReference type="InterPro" id="IPR036237">
    <property type="entry name" value="Xyl_isomerase-like_sf"/>
</dbReference>
<dbReference type="Pfam" id="PF01261">
    <property type="entry name" value="AP_endonuc_2"/>
    <property type="match status" value="1"/>
</dbReference>
<keyword evidence="2" id="KW-0413">Isomerase</keyword>
<evidence type="ECO:0000313" key="2">
    <source>
        <dbReference type="EMBL" id="TWE08489.1"/>
    </source>
</evidence>
<evidence type="ECO:0000259" key="1">
    <source>
        <dbReference type="Pfam" id="PF01261"/>
    </source>
</evidence>
<dbReference type="Proteomes" id="UP000319671">
    <property type="component" value="Unassembled WGS sequence"/>
</dbReference>
<name>A0A561DYN7_9BACI</name>
<dbReference type="InterPro" id="IPR050312">
    <property type="entry name" value="IolE/XylAMocC-like"/>
</dbReference>
<protein>
    <submittedName>
        <fullName evidence="2">Sugar phosphate isomerase/epimerase</fullName>
    </submittedName>
</protein>
<dbReference type="GO" id="GO:0016853">
    <property type="term" value="F:isomerase activity"/>
    <property type="evidence" value="ECO:0007669"/>
    <property type="project" value="UniProtKB-KW"/>
</dbReference>
<keyword evidence="3" id="KW-1185">Reference proteome</keyword>
<dbReference type="PANTHER" id="PTHR12110">
    <property type="entry name" value="HYDROXYPYRUVATE ISOMERASE"/>
    <property type="match status" value="1"/>
</dbReference>
<organism evidence="2 3">
    <name type="scientific">Neobacillus bataviensis</name>
    <dbReference type="NCBI Taxonomy" id="220685"/>
    <lineage>
        <taxon>Bacteria</taxon>
        <taxon>Bacillati</taxon>
        <taxon>Bacillota</taxon>
        <taxon>Bacilli</taxon>
        <taxon>Bacillales</taxon>
        <taxon>Bacillaceae</taxon>
        <taxon>Neobacillus</taxon>
    </lineage>
</organism>
<proteinExistence type="predicted"/>
<dbReference type="SUPFAM" id="SSF51658">
    <property type="entry name" value="Xylose isomerase-like"/>
    <property type="match status" value="2"/>
</dbReference>
<sequence>MASYDKYVSDIIYQNKKMKGDLLMSKIKTCVSLYSLQDEYLNKRMSLEDIFKFLAENEVEGIEIIPDQMLHNTPHPSEETLAEWDRLVSTYKMKPVIADVFLNTNLYKNRELTKKECVDLLIEEIKLANRLGIKLIRLVSMVPAFVIEPLLSYAEKYNVTLALEIHAGLSFDVPKTQEFINEMKRLNSPYVGLVIDTGIFCRKLPRVMADYCKQHLGTKQEVIDYINNIFAQGKDPRKVILEHGGFPADLKKLLISEADHFFAHFSDGYENEPYSVLDEYIPYIKHFHFKLFEMTETGEEYSMDYKGILQYLYEKGYVGYVSTEYEGNRWVLPGHPMVEKEQVLAHQALIRNVIKELEGQEVY</sequence>
<dbReference type="AlphaFoldDB" id="A0A561DYN7"/>